<dbReference type="Proteomes" id="UP000670152">
    <property type="component" value="Unassembled WGS sequence"/>
</dbReference>
<keyword evidence="11" id="KW-1133">Transmembrane helix</keyword>
<organism evidence="17 18">
    <name type="scientific">Acromyrmex heyeri</name>
    <dbReference type="NCBI Taxonomy" id="230685"/>
    <lineage>
        <taxon>Eukaryota</taxon>
        <taxon>Metazoa</taxon>
        <taxon>Ecdysozoa</taxon>
        <taxon>Arthropoda</taxon>
        <taxon>Hexapoda</taxon>
        <taxon>Insecta</taxon>
        <taxon>Pterygota</taxon>
        <taxon>Neoptera</taxon>
        <taxon>Endopterygota</taxon>
        <taxon>Hymenoptera</taxon>
        <taxon>Apocrita</taxon>
        <taxon>Aculeata</taxon>
        <taxon>Formicoidea</taxon>
        <taxon>Formicidae</taxon>
        <taxon>Myrmicinae</taxon>
        <taxon>Acromyrmex</taxon>
    </lineage>
</organism>
<sequence>NFGSLLGLFLLIQIIRGLFFSIHYCPNIFIAFNRIIHIIQNVPNGYEYYHTIFLIIILQNPYILSDPDNFIPANPIITPTHIQSELFLMSQKFLFYLFRL</sequence>
<evidence type="ECO:0000256" key="1">
    <source>
        <dbReference type="ARBA" id="ARBA00004448"/>
    </source>
</evidence>
<dbReference type="InterPro" id="IPR005797">
    <property type="entry name" value="Cyt_b/b6_N"/>
</dbReference>
<reference evidence="17 18" key="1">
    <citation type="submission" date="2020-02" db="EMBL/GenBank/DDBJ databases">
        <title>Relaxed selection underlies rapid genomic changes in the transitions from sociality to social parasitism in ants.</title>
        <authorList>
            <person name="Bi X."/>
        </authorList>
    </citation>
    <scope>NUCLEOTIDE SEQUENCE [LARGE SCALE GENOMIC DNA]</scope>
    <source>
        <strain evidence="17">BGI-DK2014b</strain>
        <tissue evidence="17">Whole body</tissue>
    </source>
</reference>
<keyword evidence="9" id="KW-0999">Mitochondrion inner membrane</keyword>
<dbReference type="OrthoDB" id="7695363at2759"/>
<comment type="subunit">
    <text evidence="2">The main subunits of complex b-c1 are: cytochrome b, cytochrome c1 and the Rieske protein.</text>
</comment>
<evidence type="ECO:0000256" key="14">
    <source>
        <dbReference type="ARBA" id="ARBA00023136"/>
    </source>
</evidence>
<evidence type="ECO:0000256" key="9">
    <source>
        <dbReference type="ARBA" id="ARBA00022792"/>
    </source>
</evidence>
<keyword evidence="4" id="KW-0813">Transport</keyword>
<dbReference type="InterPro" id="IPR005798">
    <property type="entry name" value="Cyt_b/b6_C"/>
</dbReference>
<evidence type="ECO:0000256" key="15">
    <source>
        <dbReference type="SAM" id="SignalP"/>
    </source>
</evidence>
<keyword evidence="12" id="KW-0408">Iron</keyword>
<keyword evidence="14" id="KW-0472">Membrane</keyword>
<evidence type="ECO:0000259" key="16">
    <source>
        <dbReference type="PROSITE" id="PS51003"/>
    </source>
</evidence>
<keyword evidence="6" id="KW-0679">Respiratory chain</keyword>
<feature type="signal peptide" evidence="15">
    <location>
        <begin position="1"/>
        <end position="17"/>
    </location>
</feature>
<feature type="domain" description="Cytochrome b/b6 C-terminal region profile" evidence="16">
    <location>
        <begin position="45"/>
        <end position="100"/>
    </location>
</feature>
<evidence type="ECO:0000256" key="4">
    <source>
        <dbReference type="ARBA" id="ARBA00022448"/>
    </source>
</evidence>
<dbReference type="GO" id="GO:0009055">
    <property type="term" value="F:electron transfer activity"/>
    <property type="evidence" value="ECO:0007669"/>
    <property type="project" value="InterPro"/>
</dbReference>
<proteinExistence type="predicted"/>
<gene>
    <name evidence="17" type="primary">Mtcyb_1</name>
    <name evidence="17" type="ORF">G6Z77_0003854</name>
</gene>
<dbReference type="AlphaFoldDB" id="A0A836JWP9"/>
<keyword evidence="8" id="KW-0479">Metal-binding</keyword>
<feature type="chain" id="PRO_5032632421" description="Cytochrome b" evidence="15">
    <location>
        <begin position="18"/>
        <end position="100"/>
    </location>
</feature>
<dbReference type="Gene3D" id="1.20.810.10">
    <property type="entry name" value="Cytochrome Bc1 Complex, Chain C"/>
    <property type="match status" value="2"/>
</dbReference>
<accession>A0A836JWP9</accession>
<protein>
    <recommendedName>
        <fullName evidence="3">Cytochrome b</fullName>
    </recommendedName>
</protein>
<evidence type="ECO:0000256" key="12">
    <source>
        <dbReference type="ARBA" id="ARBA00023004"/>
    </source>
</evidence>
<evidence type="ECO:0000256" key="13">
    <source>
        <dbReference type="ARBA" id="ARBA00023128"/>
    </source>
</evidence>
<evidence type="ECO:0000313" key="17">
    <source>
        <dbReference type="EMBL" id="KAG5335129.1"/>
    </source>
</evidence>
<dbReference type="GO" id="GO:0016491">
    <property type="term" value="F:oxidoreductase activity"/>
    <property type="evidence" value="ECO:0007669"/>
    <property type="project" value="UniProtKB-UniRule"/>
</dbReference>
<dbReference type="GO" id="GO:0046872">
    <property type="term" value="F:metal ion binding"/>
    <property type="evidence" value="ECO:0007669"/>
    <property type="project" value="UniProtKB-KW"/>
</dbReference>
<evidence type="ECO:0000256" key="7">
    <source>
        <dbReference type="ARBA" id="ARBA00022692"/>
    </source>
</evidence>
<dbReference type="SUPFAM" id="SSF81342">
    <property type="entry name" value="Transmembrane di-heme cytochromes"/>
    <property type="match status" value="1"/>
</dbReference>
<comment type="subcellular location">
    <subcellularLocation>
        <location evidence="1">Mitochondrion inner membrane</location>
        <topology evidence="1">Multi-pass membrane protein</topology>
    </subcellularLocation>
</comment>
<keyword evidence="7" id="KW-0812">Transmembrane</keyword>
<evidence type="ECO:0000256" key="6">
    <source>
        <dbReference type="ARBA" id="ARBA00022660"/>
    </source>
</evidence>
<feature type="non-terminal residue" evidence="17">
    <location>
        <position position="1"/>
    </location>
</feature>
<evidence type="ECO:0000256" key="5">
    <source>
        <dbReference type="ARBA" id="ARBA00022617"/>
    </source>
</evidence>
<evidence type="ECO:0000256" key="11">
    <source>
        <dbReference type="ARBA" id="ARBA00022989"/>
    </source>
</evidence>
<name>A0A836JWP9_9HYME</name>
<evidence type="ECO:0000313" key="18">
    <source>
        <dbReference type="Proteomes" id="UP000670152"/>
    </source>
</evidence>
<evidence type="ECO:0000256" key="2">
    <source>
        <dbReference type="ARBA" id="ARBA00011649"/>
    </source>
</evidence>
<evidence type="ECO:0000256" key="10">
    <source>
        <dbReference type="ARBA" id="ARBA00022982"/>
    </source>
</evidence>
<evidence type="ECO:0000256" key="3">
    <source>
        <dbReference type="ARBA" id="ARBA00013531"/>
    </source>
</evidence>
<dbReference type="GO" id="GO:0022904">
    <property type="term" value="P:respiratory electron transport chain"/>
    <property type="evidence" value="ECO:0007669"/>
    <property type="project" value="InterPro"/>
</dbReference>
<keyword evidence="18" id="KW-1185">Reference proteome</keyword>
<dbReference type="EMBL" id="JAANIB010004162">
    <property type="protein sequence ID" value="KAG5335129.1"/>
    <property type="molecule type" value="Genomic_DNA"/>
</dbReference>
<feature type="non-terminal residue" evidence="17">
    <location>
        <position position="100"/>
    </location>
</feature>
<keyword evidence="10" id="KW-0249">Electron transport</keyword>
<dbReference type="PROSITE" id="PS51003">
    <property type="entry name" value="CYTB_CTER"/>
    <property type="match status" value="1"/>
</dbReference>
<evidence type="ECO:0000256" key="8">
    <source>
        <dbReference type="ARBA" id="ARBA00022723"/>
    </source>
</evidence>
<keyword evidence="5" id="KW-0349">Heme</keyword>
<dbReference type="InterPro" id="IPR016174">
    <property type="entry name" value="Di-haem_cyt_TM"/>
</dbReference>
<dbReference type="GO" id="GO:0005743">
    <property type="term" value="C:mitochondrial inner membrane"/>
    <property type="evidence" value="ECO:0007669"/>
    <property type="project" value="UniProtKB-SubCell"/>
</dbReference>
<keyword evidence="15" id="KW-0732">Signal</keyword>
<keyword evidence="13" id="KW-0496">Mitochondrion</keyword>
<dbReference type="Pfam" id="PF00033">
    <property type="entry name" value="Cytochrome_B"/>
    <property type="match status" value="1"/>
</dbReference>
<dbReference type="InterPro" id="IPR027387">
    <property type="entry name" value="Cytb/b6-like_sf"/>
</dbReference>
<comment type="caution">
    <text evidence="17">The sequence shown here is derived from an EMBL/GenBank/DDBJ whole genome shotgun (WGS) entry which is preliminary data.</text>
</comment>